<evidence type="ECO:0000259" key="5">
    <source>
        <dbReference type="PROSITE" id="PS50110"/>
    </source>
</evidence>
<evidence type="ECO:0000256" key="3">
    <source>
        <dbReference type="SAM" id="MobiDB-lite"/>
    </source>
</evidence>
<dbReference type="CDD" id="cd00159">
    <property type="entry name" value="RhoGAP"/>
    <property type="match status" value="1"/>
</dbReference>
<dbReference type="CDD" id="cd00132">
    <property type="entry name" value="CRIB"/>
    <property type="match status" value="1"/>
</dbReference>
<dbReference type="InterPro" id="IPR000095">
    <property type="entry name" value="CRIB_dom"/>
</dbReference>
<dbReference type="Gene3D" id="1.10.555.10">
    <property type="entry name" value="Rho GTPase activation protein"/>
    <property type="match status" value="1"/>
</dbReference>
<dbReference type="InterPro" id="IPR008936">
    <property type="entry name" value="Rho_GTPase_activation_prot"/>
</dbReference>
<dbReference type="InterPro" id="IPR011006">
    <property type="entry name" value="CheY-like_superfamily"/>
</dbReference>
<feature type="region of interest" description="Disordered" evidence="3">
    <location>
        <begin position="420"/>
        <end position="466"/>
    </location>
</feature>
<protein>
    <submittedName>
        <fullName evidence="7">CCT motif</fullName>
    </submittedName>
</protein>
<keyword evidence="1" id="KW-0343">GTPase activation</keyword>
<dbReference type="SMART" id="SM00285">
    <property type="entry name" value="PBD"/>
    <property type="match status" value="1"/>
</dbReference>
<evidence type="ECO:0000313" key="7">
    <source>
        <dbReference type="EMBL" id="URD91066.1"/>
    </source>
</evidence>
<dbReference type="Pfam" id="PF00072">
    <property type="entry name" value="Response_reg"/>
    <property type="match status" value="1"/>
</dbReference>
<evidence type="ECO:0000256" key="1">
    <source>
        <dbReference type="ARBA" id="ARBA00022468"/>
    </source>
</evidence>
<accession>A0A9E7JSL4</accession>
<organism evidence="7 8">
    <name type="scientific">Musa troglodytarum</name>
    <name type="common">fe'i banana</name>
    <dbReference type="NCBI Taxonomy" id="320322"/>
    <lineage>
        <taxon>Eukaryota</taxon>
        <taxon>Viridiplantae</taxon>
        <taxon>Streptophyta</taxon>
        <taxon>Embryophyta</taxon>
        <taxon>Tracheophyta</taxon>
        <taxon>Spermatophyta</taxon>
        <taxon>Magnoliopsida</taxon>
        <taxon>Liliopsida</taxon>
        <taxon>Zingiberales</taxon>
        <taxon>Musaceae</taxon>
        <taxon>Musa</taxon>
    </lineage>
</organism>
<dbReference type="PANTHER" id="PTHR23177:SF64">
    <property type="entry name" value="RHO GTPASE-ACTIVATING PROTEIN 1"/>
    <property type="match status" value="1"/>
</dbReference>
<evidence type="ECO:0000256" key="2">
    <source>
        <dbReference type="PROSITE-ProRule" id="PRU00169"/>
    </source>
</evidence>
<feature type="compositionally biased region" description="Low complexity" evidence="3">
    <location>
        <begin position="420"/>
        <end position="436"/>
    </location>
</feature>
<evidence type="ECO:0000313" key="8">
    <source>
        <dbReference type="Proteomes" id="UP001055439"/>
    </source>
</evidence>
<dbReference type="SUPFAM" id="SSF52172">
    <property type="entry name" value="CheY-like"/>
    <property type="match status" value="1"/>
</dbReference>
<dbReference type="SMART" id="SM00324">
    <property type="entry name" value="RhoGAP"/>
    <property type="match status" value="1"/>
</dbReference>
<dbReference type="Gene3D" id="3.40.50.2300">
    <property type="match status" value="1"/>
</dbReference>
<dbReference type="PROSITE" id="PS50110">
    <property type="entry name" value="RESPONSE_REGULATORY"/>
    <property type="match status" value="1"/>
</dbReference>
<feature type="domain" description="Response regulatory" evidence="5">
    <location>
        <begin position="293"/>
        <end position="411"/>
    </location>
</feature>
<dbReference type="GO" id="GO:0000160">
    <property type="term" value="P:phosphorelay signal transduction system"/>
    <property type="evidence" value="ECO:0007669"/>
    <property type="project" value="InterPro"/>
</dbReference>
<feature type="compositionally biased region" description="Polar residues" evidence="3">
    <location>
        <begin position="452"/>
        <end position="464"/>
    </location>
</feature>
<dbReference type="InterPro" id="IPR044785">
    <property type="entry name" value="RopGAP1-5"/>
</dbReference>
<evidence type="ECO:0000259" key="4">
    <source>
        <dbReference type="PROSITE" id="PS50108"/>
    </source>
</evidence>
<reference evidence="7" key="1">
    <citation type="submission" date="2022-05" db="EMBL/GenBank/DDBJ databases">
        <title>The Musa troglodytarum L. genome provides insights into the mechanism of non-climacteric behaviour and enrichment of carotenoids.</title>
        <authorList>
            <person name="Wang J."/>
        </authorList>
    </citation>
    <scope>NUCLEOTIDE SEQUENCE</scope>
    <source>
        <tissue evidence="7">Leaf</tissue>
    </source>
</reference>
<gene>
    <name evidence="7" type="ORF">MUK42_27179</name>
</gene>
<name>A0A9E7JSL4_9LILI</name>
<sequence length="1026" mass="114571">MEIGWPTDVRHVAHVTFDRFHGFLGLPVELEPEVPRRAPSARFYLLICQSLHSANVFGVSTKSMQCSYDSRGNSVPTILLLMQRRLYELGGLRTEGVFRITAENSQEEYVREQLNSGILPEKIDVHCLAGLIKAWFRELPTGVLDSLPPEQVMQCRTEEDCAKLAGLLPPTEAALLDWAIHLMADVVQEEQQNKMNAYNVATVFAPNMTQMADPLTALMYAVQVMNFLRMLILKALKERQPSTVSDTSVPDTMRQGRNFLLLKKLLQNESTATASHAAHVIRWERFLPRRSLRVLLVEHDDSTRHIVAALLRKCSYHVAAVADGLKAWAVLKLKCYKFDLVLTEVEMPSLSGIGLLSKIMAAEECKNIPVIMMSSQDSIGVVLKCMLKGAVDFLVKPVRKNELRNLWQHVWRRHCLNNATNASDNNAASNHVSVNAGDGSKTGENSDEDDAQSSGSKPEAQSKSVQKHIEILQSVEENRESEPKAEQLNDGTIIVANQLKNCKGHEARDKTSGPTVQVNHSVQSTMLAEQGEDKNFWCKRSICEEKQECVRFQKDEDFDLKPYHQPDATNESFQNMIEFIEPATSRGCIPAAMERAASREDIPCEASTSSHGKCISDFGSSQLLELSLRRPQLNGCVNLEFKEKHVLNHSNASAFSRYNDKKMQHSSQKPVLTSLCIGTKESVDETQEHASLHSSFNATSHSLSSKEMLTADRGKAIEAAIYFKISSDSNKEDAPVGAIPHQRLSTRFGATVQPMFLHPNSSTSSEKRMVQDSSEQYIHHESQIMNKTRQLEYHGHEDYHQFSYSRHHAETELGGPGDSSCIPSEQANQSASSSLDIYNDCGTNGCDKTTEAPASTFNAIESGNESGVQSSGRKELDQRMFSLIFTTEDEKTQSWLCNSGNIWETDLLQMFSDKFRSITFYVFPSIRCIVLVPQNKIAAGQRRGSIEAGHGRPWFDQVDRDFPTQIADRCAQDHKHSMPFLLLPMAPSMKPPKPHKGRQHPGLPAALQSAINIRASRTVPGEDQPT</sequence>
<evidence type="ECO:0000259" key="6">
    <source>
        <dbReference type="PROSITE" id="PS50238"/>
    </source>
</evidence>
<dbReference type="PROSITE" id="PS50238">
    <property type="entry name" value="RHOGAP"/>
    <property type="match status" value="1"/>
</dbReference>
<dbReference type="AlphaFoldDB" id="A0A9E7JSL4"/>
<comment type="caution">
    <text evidence="2">Lacks conserved residue(s) required for the propagation of feature annotation.</text>
</comment>
<dbReference type="GO" id="GO:0005096">
    <property type="term" value="F:GTPase activator activity"/>
    <property type="evidence" value="ECO:0007669"/>
    <property type="project" value="UniProtKB-KW"/>
</dbReference>
<dbReference type="InterPro" id="IPR001789">
    <property type="entry name" value="Sig_transdc_resp-reg_receiver"/>
</dbReference>
<keyword evidence="8" id="KW-1185">Reference proteome</keyword>
<feature type="domain" description="Rho-GAP" evidence="6">
    <location>
        <begin position="62"/>
        <end position="240"/>
    </location>
</feature>
<proteinExistence type="predicted"/>
<feature type="domain" description="CRIB" evidence="4">
    <location>
        <begin position="3"/>
        <end position="16"/>
    </location>
</feature>
<dbReference type="SMART" id="SM00448">
    <property type="entry name" value="REC"/>
    <property type="match status" value="1"/>
</dbReference>
<dbReference type="Proteomes" id="UP001055439">
    <property type="component" value="Chromosome 2"/>
</dbReference>
<dbReference type="PROSITE" id="PS50890">
    <property type="entry name" value="PUA"/>
    <property type="match status" value="1"/>
</dbReference>
<dbReference type="OrthoDB" id="60033at2759"/>
<dbReference type="InterPro" id="IPR000198">
    <property type="entry name" value="RhoGAP_dom"/>
</dbReference>
<dbReference type="PANTHER" id="PTHR23177">
    <property type="entry name" value="MKIAA1688 PROTEIN"/>
    <property type="match status" value="1"/>
</dbReference>
<dbReference type="SUPFAM" id="SSF48350">
    <property type="entry name" value="GTPase activation domain, GAP"/>
    <property type="match status" value="1"/>
</dbReference>
<dbReference type="Pfam" id="PF00620">
    <property type="entry name" value="RhoGAP"/>
    <property type="match status" value="1"/>
</dbReference>
<dbReference type="PROSITE" id="PS50108">
    <property type="entry name" value="CRIB"/>
    <property type="match status" value="1"/>
</dbReference>
<dbReference type="EMBL" id="CP097504">
    <property type="protein sequence ID" value="URD91066.1"/>
    <property type="molecule type" value="Genomic_DNA"/>
</dbReference>